<keyword evidence="6 8" id="KW-1133">Transmembrane helix</keyword>
<dbReference type="PANTHER" id="PTHR47019">
    <property type="entry name" value="LIPID II FLIPPASE MURJ"/>
    <property type="match status" value="1"/>
</dbReference>
<name>X1PUR5_9ZZZZ</name>
<evidence type="ECO:0000256" key="5">
    <source>
        <dbReference type="ARBA" id="ARBA00022984"/>
    </source>
</evidence>
<feature type="transmembrane region" description="Helical" evidence="8">
    <location>
        <begin position="71"/>
        <end position="90"/>
    </location>
</feature>
<dbReference type="EMBL" id="BARV01029840">
    <property type="protein sequence ID" value="GAI34614.1"/>
    <property type="molecule type" value="Genomic_DNA"/>
</dbReference>
<evidence type="ECO:0000256" key="6">
    <source>
        <dbReference type="ARBA" id="ARBA00022989"/>
    </source>
</evidence>
<feature type="transmembrane region" description="Helical" evidence="8">
    <location>
        <begin position="139"/>
        <end position="159"/>
    </location>
</feature>
<dbReference type="GO" id="GO:0034204">
    <property type="term" value="P:lipid translocation"/>
    <property type="evidence" value="ECO:0007669"/>
    <property type="project" value="TreeGrafter"/>
</dbReference>
<keyword evidence="5" id="KW-0573">Peptidoglycan synthesis</keyword>
<accession>X1PUR5</accession>
<feature type="transmembrane region" description="Helical" evidence="8">
    <location>
        <begin position="39"/>
        <end position="59"/>
    </location>
</feature>
<dbReference type="GO" id="GO:0009252">
    <property type="term" value="P:peptidoglycan biosynthetic process"/>
    <property type="evidence" value="ECO:0007669"/>
    <property type="project" value="UniProtKB-KW"/>
</dbReference>
<reference evidence="9" key="1">
    <citation type="journal article" date="2014" name="Front. Microbiol.">
        <title>High frequency of phylogenetically diverse reductive dehalogenase-homologous genes in deep subseafloor sedimentary metagenomes.</title>
        <authorList>
            <person name="Kawai M."/>
            <person name="Futagami T."/>
            <person name="Toyoda A."/>
            <person name="Takaki Y."/>
            <person name="Nishi S."/>
            <person name="Hori S."/>
            <person name="Arai W."/>
            <person name="Tsubouchi T."/>
            <person name="Morono Y."/>
            <person name="Uchiyama I."/>
            <person name="Ito T."/>
            <person name="Fujiyama A."/>
            <person name="Inagaki F."/>
            <person name="Takami H."/>
        </authorList>
    </citation>
    <scope>NUCLEOTIDE SEQUENCE</scope>
    <source>
        <strain evidence="9">Expedition CK06-06</strain>
    </source>
</reference>
<evidence type="ECO:0000256" key="8">
    <source>
        <dbReference type="SAM" id="Phobius"/>
    </source>
</evidence>
<dbReference type="PANTHER" id="PTHR47019:SF1">
    <property type="entry name" value="LIPID II FLIPPASE MURJ"/>
    <property type="match status" value="1"/>
</dbReference>
<dbReference type="InterPro" id="IPR004268">
    <property type="entry name" value="MurJ"/>
</dbReference>
<evidence type="ECO:0000256" key="2">
    <source>
        <dbReference type="ARBA" id="ARBA00022475"/>
    </source>
</evidence>
<dbReference type="Pfam" id="PF03023">
    <property type="entry name" value="MurJ"/>
    <property type="match status" value="1"/>
</dbReference>
<dbReference type="AlphaFoldDB" id="X1PUR5"/>
<evidence type="ECO:0000256" key="3">
    <source>
        <dbReference type="ARBA" id="ARBA00022692"/>
    </source>
</evidence>
<keyword evidence="4" id="KW-0133">Cell shape</keyword>
<feature type="transmembrane region" description="Helical" evidence="8">
    <location>
        <begin position="96"/>
        <end position="118"/>
    </location>
</feature>
<protein>
    <submittedName>
        <fullName evidence="9">Uncharacterized protein</fullName>
    </submittedName>
</protein>
<comment type="caution">
    <text evidence="9">The sequence shown here is derived from an EMBL/GenBank/DDBJ whole genome shotgun (WGS) entry which is preliminary data.</text>
</comment>
<feature type="non-terminal residue" evidence="9">
    <location>
        <position position="1"/>
    </location>
</feature>
<feature type="non-terminal residue" evidence="9">
    <location>
        <position position="257"/>
    </location>
</feature>
<feature type="transmembrane region" description="Helical" evidence="8">
    <location>
        <begin position="202"/>
        <end position="222"/>
    </location>
</feature>
<dbReference type="GO" id="GO:0008360">
    <property type="term" value="P:regulation of cell shape"/>
    <property type="evidence" value="ECO:0007669"/>
    <property type="project" value="UniProtKB-KW"/>
</dbReference>
<keyword evidence="7 8" id="KW-0472">Membrane</keyword>
<evidence type="ECO:0000256" key="7">
    <source>
        <dbReference type="ARBA" id="ARBA00023136"/>
    </source>
</evidence>
<dbReference type="GO" id="GO:0015648">
    <property type="term" value="F:lipid-linked peptidoglycan transporter activity"/>
    <property type="evidence" value="ECO:0007669"/>
    <property type="project" value="TreeGrafter"/>
</dbReference>
<evidence type="ECO:0000256" key="4">
    <source>
        <dbReference type="ARBA" id="ARBA00022960"/>
    </source>
</evidence>
<comment type="subcellular location">
    <subcellularLocation>
        <location evidence="1">Cell membrane</location>
        <topology evidence="1">Multi-pass membrane protein</topology>
    </subcellularLocation>
</comment>
<proteinExistence type="predicted"/>
<organism evidence="9">
    <name type="scientific">marine sediment metagenome</name>
    <dbReference type="NCBI Taxonomy" id="412755"/>
    <lineage>
        <taxon>unclassified sequences</taxon>
        <taxon>metagenomes</taxon>
        <taxon>ecological metagenomes</taxon>
    </lineage>
</organism>
<keyword evidence="2" id="KW-1003">Cell membrane</keyword>
<dbReference type="PRINTS" id="PR01806">
    <property type="entry name" value="VIRFACTRMVIN"/>
</dbReference>
<evidence type="ECO:0000313" key="9">
    <source>
        <dbReference type="EMBL" id="GAI34614.1"/>
    </source>
</evidence>
<dbReference type="InterPro" id="IPR051050">
    <property type="entry name" value="Lipid_II_flippase_MurJ/MviN"/>
</dbReference>
<sequence>VLFVILAAIVLIGQAIIWVYYKFATSTGDTKLVLSLTSIMLPYMLFVCIVAILAGILNVHRHFAAPAAAPIVLNIFIIGSILLTGWAFKIKAEQQVFFVAVAVLIAGLAQIAIQVPPLRAAGVSIRPGWQIHSDAFRRIIILMGPMIIGLTVTQINTLADDLIAWWFSSSPEKGLSFILLGREIQYPLERGSVSHLYFAQRLYQLPLGVFGISLATAIFPVMSSYAARKDFSGLAEKVSQGLRSAIFIAIPATIGLV</sequence>
<dbReference type="GO" id="GO:0005886">
    <property type="term" value="C:plasma membrane"/>
    <property type="evidence" value="ECO:0007669"/>
    <property type="project" value="UniProtKB-SubCell"/>
</dbReference>
<keyword evidence="3 8" id="KW-0812">Transmembrane</keyword>
<evidence type="ECO:0000256" key="1">
    <source>
        <dbReference type="ARBA" id="ARBA00004651"/>
    </source>
</evidence>
<gene>
    <name evidence="9" type="ORF">S06H3_47500</name>
</gene>